<dbReference type="AlphaFoldDB" id="X0UJB6"/>
<dbReference type="InterPro" id="IPR002125">
    <property type="entry name" value="CMP_dCMP_dom"/>
</dbReference>
<keyword evidence="5" id="KW-0479">Metal-binding</keyword>
<dbReference type="Pfam" id="PF00383">
    <property type="entry name" value="dCMP_cyt_deam_1"/>
    <property type="match status" value="1"/>
</dbReference>
<evidence type="ECO:0000256" key="9">
    <source>
        <dbReference type="ARBA" id="ARBA00023002"/>
    </source>
</evidence>
<dbReference type="EMBL" id="BARS01019233">
    <property type="protein sequence ID" value="GAF88580.1"/>
    <property type="molecule type" value="Genomic_DNA"/>
</dbReference>
<dbReference type="GO" id="GO:0008270">
    <property type="term" value="F:zinc ion binding"/>
    <property type="evidence" value="ECO:0007669"/>
    <property type="project" value="InterPro"/>
</dbReference>
<evidence type="ECO:0000259" key="11">
    <source>
        <dbReference type="PROSITE" id="PS51747"/>
    </source>
</evidence>
<dbReference type="GO" id="GO:0008703">
    <property type="term" value="F:5-amino-6-(5-phosphoribosylamino)uracil reductase activity"/>
    <property type="evidence" value="ECO:0007669"/>
    <property type="project" value="InterPro"/>
</dbReference>
<dbReference type="Gene3D" id="3.40.140.10">
    <property type="entry name" value="Cytidine Deaminase, domain 2"/>
    <property type="match status" value="1"/>
</dbReference>
<dbReference type="FunFam" id="3.40.140.10:FF:000025">
    <property type="entry name" value="Riboflavin biosynthesis protein RibD"/>
    <property type="match status" value="1"/>
</dbReference>
<keyword evidence="7" id="KW-0862">Zinc</keyword>
<dbReference type="InterPro" id="IPR002734">
    <property type="entry name" value="RibDG_C"/>
</dbReference>
<evidence type="ECO:0000256" key="1">
    <source>
        <dbReference type="ARBA" id="ARBA00001947"/>
    </source>
</evidence>
<protein>
    <recommendedName>
        <fullName evidence="11">CMP/dCMP-type deaminase domain-containing protein</fullName>
    </recommendedName>
</protein>
<sequence>MAARKARHRYDPLDHRMMARAIALARRGEGHVEPNPMVGCVIVRNRRSIGEGYHRRFGGPHAEIEALLACTRDPQGATVYVSLEPCCHHGKTPPCTDALIAARVARVVVAARDPNPVVRGRGIRRLRTAGIDVETGVLEGEAAEVLAPYATRVRLYRPFVIAKWAQSLDGKLATRTGHSQWISCEASRRRVHRLRARVDAILVGCGTVLADDPLLTARGV</sequence>
<accession>X0UJB6</accession>
<keyword evidence="6" id="KW-0378">Hydrolase</keyword>
<dbReference type="UniPathway" id="UPA00275">
    <property type="reaction ID" value="UER00401"/>
</dbReference>
<evidence type="ECO:0000256" key="8">
    <source>
        <dbReference type="ARBA" id="ARBA00022857"/>
    </source>
</evidence>
<dbReference type="InterPro" id="IPR024072">
    <property type="entry name" value="DHFR-like_dom_sf"/>
</dbReference>
<organism evidence="12">
    <name type="scientific">marine sediment metagenome</name>
    <dbReference type="NCBI Taxonomy" id="412755"/>
    <lineage>
        <taxon>unclassified sequences</taxon>
        <taxon>metagenomes</taxon>
        <taxon>ecological metagenomes</taxon>
    </lineage>
</organism>
<comment type="pathway">
    <text evidence="2">Cofactor biosynthesis; riboflavin biosynthesis; 5-amino-6-(D-ribitylamino)uracil from GTP: step 2/4.</text>
</comment>
<dbReference type="InterPro" id="IPR004794">
    <property type="entry name" value="Eubact_RibD"/>
</dbReference>
<dbReference type="Gene3D" id="3.40.430.10">
    <property type="entry name" value="Dihydrofolate Reductase, subunit A"/>
    <property type="match status" value="1"/>
</dbReference>
<proteinExistence type="predicted"/>
<evidence type="ECO:0000256" key="6">
    <source>
        <dbReference type="ARBA" id="ARBA00022801"/>
    </source>
</evidence>
<comment type="cofactor">
    <cofactor evidence="1">
        <name>Zn(2+)</name>
        <dbReference type="ChEBI" id="CHEBI:29105"/>
    </cofactor>
</comment>
<evidence type="ECO:0000256" key="4">
    <source>
        <dbReference type="ARBA" id="ARBA00022619"/>
    </source>
</evidence>
<name>X0UJB6_9ZZZZ</name>
<keyword evidence="9" id="KW-0560">Oxidoreductase</keyword>
<reference evidence="12" key="1">
    <citation type="journal article" date="2014" name="Front. Microbiol.">
        <title>High frequency of phylogenetically diverse reductive dehalogenase-homologous genes in deep subseafloor sedimentary metagenomes.</title>
        <authorList>
            <person name="Kawai M."/>
            <person name="Futagami T."/>
            <person name="Toyoda A."/>
            <person name="Takaki Y."/>
            <person name="Nishi S."/>
            <person name="Hori S."/>
            <person name="Arai W."/>
            <person name="Tsubouchi T."/>
            <person name="Morono Y."/>
            <person name="Uchiyama I."/>
            <person name="Ito T."/>
            <person name="Fujiyama A."/>
            <person name="Inagaki F."/>
            <person name="Takami H."/>
        </authorList>
    </citation>
    <scope>NUCLEOTIDE SEQUENCE</scope>
    <source>
        <strain evidence="12">Expedition CK06-06</strain>
    </source>
</reference>
<dbReference type="GO" id="GO:0008835">
    <property type="term" value="F:diaminohydroxyphosphoribosylaminopyrimidine deaminase activity"/>
    <property type="evidence" value="ECO:0007669"/>
    <property type="project" value="InterPro"/>
</dbReference>
<keyword evidence="8" id="KW-0521">NADP</keyword>
<evidence type="ECO:0000256" key="2">
    <source>
        <dbReference type="ARBA" id="ARBA00004882"/>
    </source>
</evidence>
<evidence type="ECO:0000256" key="10">
    <source>
        <dbReference type="ARBA" id="ARBA00023268"/>
    </source>
</evidence>
<dbReference type="CDD" id="cd01284">
    <property type="entry name" value="Riboflavin_deaminase-reductase"/>
    <property type="match status" value="1"/>
</dbReference>
<dbReference type="GO" id="GO:0009231">
    <property type="term" value="P:riboflavin biosynthetic process"/>
    <property type="evidence" value="ECO:0007669"/>
    <property type="project" value="UniProtKB-UniPathway"/>
</dbReference>
<dbReference type="PROSITE" id="PS00903">
    <property type="entry name" value="CYT_DCMP_DEAMINASES_1"/>
    <property type="match status" value="1"/>
</dbReference>
<dbReference type="NCBIfam" id="TIGR00326">
    <property type="entry name" value="eubact_ribD"/>
    <property type="match status" value="1"/>
</dbReference>
<dbReference type="InterPro" id="IPR016193">
    <property type="entry name" value="Cytidine_deaminase-like"/>
</dbReference>
<evidence type="ECO:0000256" key="5">
    <source>
        <dbReference type="ARBA" id="ARBA00022723"/>
    </source>
</evidence>
<dbReference type="Pfam" id="PF01872">
    <property type="entry name" value="RibD_C"/>
    <property type="match status" value="1"/>
</dbReference>
<dbReference type="InterPro" id="IPR050765">
    <property type="entry name" value="Riboflavin_Biosynth_HTPR"/>
</dbReference>
<comment type="caution">
    <text evidence="12">The sequence shown here is derived from an EMBL/GenBank/DDBJ whole genome shotgun (WGS) entry which is preliminary data.</text>
</comment>
<evidence type="ECO:0000256" key="7">
    <source>
        <dbReference type="ARBA" id="ARBA00022833"/>
    </source>
</evidence>
<dbReference type="PANTHER" id="PTHR38011:SF7">
    <property type="entry name" value="2,5-DIAMINO-6-RIBOSYLAMINO-4(3H)-PYRIMIDINONE 5'-PHOSPHATE REDUCTASE"/>
    <property type="match status" value="1"/>
</dbReference>
<keyword evidence="10" id="KW-0511">Multifunctional enzyme</keyword>
<comment type="pathway">
    <text evidence="3">Cofactor biosynthesis; riboflavin biosynthesis; 5-amino-6-(D-ribitylamino)uracil from GTP: step 3/4.</text>
</comment>
<evidence type="ECO:0000256" key="3">
    <source>
        <dbReference type="ARBA" id="ARBA00004910"/>
    </source>
</evidence>
<gene>
    <name evidence="12" type="ORF">S01H1_31194</name>
</gene>
<dbReference type="PANTHER" id="PTHR38011">
    <property type="entry name" value="DIHYDROFOLATE REDUCTASE FAMILY PROTEIN (AFU_ORTHOLOGUE AFUA_8G06820)"/>
    <property type="match status" value="1"/>
</dbReference>
<keyword evidence="4" id="KW-0686">Riboflavin biosynthesis</keyword>
<dbReference type="InterPro" id="IPR016192">
    <property type="entry name" value="APOBEC/CMP_deaminase_Zn-bd"/>
</dbReference>
<dbReference type="PROSITE" id="PS51747">
    <property type="entry name" value="CYT_DCMP_DEAMINASES_2"/>
    <property type="match status" value="1"/>
</dbReference>
<dbReference type="SUPFAM" id="SSF53597">
    <property type="entry name" value="Dihydrofolate reductase-like"/>
    <property type="match status" value="1"/>
</dbReference>
<dbReference type="SUPFAM" id="SSF53927">
    <property type="entry name" value="Cytidine deaminase-like"/>
    <property type="match status" value="1"/>
</dbReference>
<feature type="non-terminal residue" evidence="12">
    <location>
        <position position="220"/>
    </location>
</feature>
<feature type="domain" description="CMP/dCMP-type deaminase" evidence="11">
    <location>
        <begin position="12"/>
        <end position="134"/>
    </location>
</feature>
<evidence type="ECO:0000313" key="12">
    <source>
        <dbReference type="EMBL" id="GAF88580.1"/>
    </source>
</evidence>